<dbReference type="InterPro" id="IPR013103">
    <property type="entry name" value="RVT_2"/>
</dbReference>
<reference evidence="3" key="1">
    <citation type="submission" date="2020-08" db="EMBL/GenBank/DDBJ databases">
        <title>Multicomponent nature underlies the extraordinary mechanical properties of spider dragline silk.</title>
        <authorList>
            <person name="Kono N."/>
            <person name="Nakamura H."/>
            <person name="Mori M."/>
            <person name="Yoshida Y."/>
            <person name="Ohtoshi R."/>
            <person name="Malay A.D."/>
            <person name="Moran D.A.P."/>
            <person name="Tomita M."/>
            <person name="Numata K."/>
            <person name="Arakawa K."/>
        </authorList>
    </citation>
    <scope>NUCLEOTIDE SEQUENCE</scope>
</reference>
<sequence>MYCFVPVTVQKSHSCNDDNSETYEESVSSKGSTNWKSVTKSEMSSLKESQTWELIDLPVGAGAIFCMLVYGSDPNGSFNEYKARLFVKGFSQFQGIDCSETCSPVAKLGTTRAVLRVDAEERMHFTQFAASTAFLYGDPEETIYEGCFFFNV</sequence>
<feature type="region of interest" description="Disordered" evidence="1">
    <location>
        <begin position="14"/>
        <end position="34"/>
    </location>
</feature>
<gene>
    <name evidence="3" type="ORF">NPIL_526451</name>
</gene>
<feature type="compositionally biased region" description="Polar residues" evidence="1">
    <location>
        <begin position="25"/>
        <end position="34"/>
    </location>
</feature>
<dbReference type="OrthoDB" id="6437187at2759"/>
<accession>A0A8X6PZ37</accession>
<protein>
    <submittedName>
        <fullName evidence="3">Putative polyprotein</fullName>
    </submittedName>
</protein>
<organism evidence="3 4">
    <name type="scientific">Nephila pilipes</name>
    <name type="common">Giant wood spider</name>
    <name type="synonym">Nephila maculata</name>
    <dbReference type="NCBI Taxonomy" id="299642"/>
    <lineage>
        <taxon>Eukaryota</taxon>
        <taxon>Metazoa</taxon>
        <taxon>Ecdysozoa</taxon>
        <taxon>Arthropoda</taxon>
        <taxon>Chelicerata</taxon>
        <taxon>Arachnida</taxon>
        <taxon>Araneae</taxon>
        <taxon>Araneomorphae</taxon>
        <taxon>Entelegynae</taxon>
        <taxon>Araneoidea</taxon>
        <taxon>Nephilidae</taxon>
        <taxon>Nephila</taxon>
    </lineage>
</organism>
<evidence type="ECO:0000256" key="1">
    <source>
        <dbReference type="SAM" id="MobiDB-lite"/>
    </source>
</evidence>
<name>A0A8X6PZ37_NEPPI</name>
<keyword evidence="4" id="KW-1185">Reference proteome</keyword>
<dbReference type="Pfam" id="PF07727">
    <property type="entry name" value="RVT_2"/>
    <property type="match status" value="1"/>
</dbReference>
<feature type="domain" description="Reverse transcriptase Ty1/copia-type" evidence="2">
    <location>
        <begin position="50"/>
        <end position="144"/>
    </location>
</feature>
<evidence type="ECO:0000313" key="4">
    <source>
        <dbReference type="Proteomes" id="UP000887013"/>
    </source>
</evidence>
<proteinExistence type="predicted"/>
<evidence type="ECO:0000313" key="3">
    <source>
        <dbReference type="EMBL" id="GFT92559.1"/>
    </source>
</evidence>
<comment type="caution">
    <text evidence="3">The sequence shown here is derived from an EMBL/GenBank/DDBJ whole genome shotgun (WGS) entry which is preliminary data.</text>
</comment>
<dbReference type="AlphaFoldDB" id="A0A8X6PZ37"/>
<dbReference type="Proteomes" id="UP000887013">
    <property type="component" value="Unassembled WGS sequence"/>
</dbReference>
<evidence type="ECO:0000259" key="2">
    <source>
        <dbReference type="Pfam" id="PF07727"/>
    </source>
</evidence>
<dbReference type="EMBL" id="BMAW01121092">
    <property type="protein sequence ID" value="GFT92559.1"/>
    <property type="molecule type" value="Genomic_DNA"/>
</dbReference>